<reference evidence="6 7" key="1">
    <citation type="submission" date="2018-07" db="EMBL/GenBank/DDBJ databases">
        <title>Genomic Encyclopedia of Type Strains, Phase III (KMG-III): the genomes of soil and plant-associated and newly described type strains.</title>
        <authorList>
            <person name="Whitman W."/>
        </authorList>
    </citation>
    <scope>NUCLEOTIDE SEQUENCE [LARGE SCALE GENOMIC DNA]</scope>
    <source>
        <strain evidence="6 7">CECT 8488</strain>
    </source>
</reference>
<proteinExistence type="inferred from homology"/>
<dbReference type="PANTHER" id="PTHR38776">
    <property type="entry name" value="MLTA-INTERACTING PROTEIN-RELATED"/>
    <property type="match status" value="1"/>
</dbReference>
<keyword evidence="5" id="KW-0998">Cell outer membrane</keyword>
<evidence type="ECO:0000256" key="2">
    <source>
        <dbReference type="ARBA" id="ARBA00005722"/>
    </source>
</evidence>
<dbReference type="Pfam" id="PF06629">
    <property type="entry name" value="MipA"/>
    <property type="match status" value="1"/>
</dbReference>
<organism evidence="6 7">
    <name type="scientific">Aestuariispira insulae</name>
    <dbReference type="NCBI Taxonomy" id="1461337"/>
    <lineage>
        <taxon>Bacteria</taxon>
        <taxon>Pseudomonadati</taxon>
        <taxon>Pseudomonadota</taxon>
        <taxon>Alphaproteobacteria</taxon>
        <taxon>Rhodospirillales</taxon>
        <taxon>Kiloniellaceae</taxon>
        <taxon>Aestuariispira</taxon>
    </lineage>
</organism>
<keyword evidence="3" id="KW-0732">Signal</keyword>
<evidence type="ECO:0000313" key="7">
    <source>
        <dbReference type="Proteomes" id="UP000256845"/>
    </source>
</evidence>
<sequence length="274" mass="29068">MTERFERLLLGCGLVMLIGTAGVGVAQAQENAPISNGKDGKALSGEELQGSVGMMGMVAPEYEGSDEYELSPLPNIDVRYGDHVFLNMQDGLGVNPLVGENYRLGMALGYKLGRDEDDSDYLQGMGDIDGGATASLLGGYDLGPVTLSGKLSHQFTGEDDAGMRADFKLAAPLKAADKITLTPFVSTSYLSDDYASTYFGVSASQAASSGNAEYDPEGGFKDVTLAMNARYELNQDWVLTGTVGYSRLVGDAADSPLVKDENQFFTGFGASYKF</sequence>
<dbReference type="RefSeq" id="WP_115935224.1">
    <property type="nucleotide sequence ID" value="NZ_QRDW01000001.1"/>
</dbReference>
<accession>A0A3D9HXC4</accession>
<dbReference type="OrthoDB" id="5462484at2"/>
<dbReference type="AlphaFoldDB" id="A0A3D9HXC4"/>
<dbReference type="PANTHER" id="PTHR38776:SF1">
    <property type="entry name" value="MLTA-INTERACTING PROTEIN-RELATED"/>
    <property type="match status" value="1"/>
</dbReference>
<protein>
    <submittedName>
        <fullName evidence="6">Outer membrane scaffolding protein for murein synthesis (MipA/OmpV family)</fullName>
    </submittedName>
</protein>
<dbReference type="Proteomes" id="UP000256845">
    <property type="component" value="Unassembled WGS sequence"/>
</dbReference>
<evidence type="ECO:0000256" key="3">
    <source>
        <dbReference type="ARBA" id="ARBA00022729"/>
    </source>
</evidence>
<dbReference type="InterPro" id="IPR010583">
    <property type="entry name" value="MipA"/>
</dbReference>
<keyword evidence="7" id="KW-1185">Reference proteome</keyword>
<evidence type="ECO:0000313" key="6">
    <source>
        <dbReference type="EMBL" id="RED54147.1"/>
    </source>
</evidence>
<evidence type="ECO:0000256" key="5">
    <source>
        <dbReference type="ARBA" id="ARBA00023237"/>
    </source>
</evidence>
<dbReference type="EMBL" id="QRDW01000001">
    <property type="protein sequence ID" value="RED54147.1"/>
    <property type="molecule type" value="Genomic_DNA"/>
</dbReference>
<comment type="caution">
    <text evidence="6">The sequence shown here is derived from an EMBL/GenBank/DDBJ whole genome shotgun (WGS) entry which is preliminary data.</text>
</comment>
<evidence type="ECO:0000256" key="4">
    <source>
        <dbReference type="ARBA" id="ARBA00023136"/>
    </source>
</evidence>
<comment type="subcellular location">
    <subcellularLocation>
        <location evidence="1">Cell outer membrane</location>
    </subcellularLocation>
</comment>
<comment type="similarity">
    <text evidence="2">Belongs to the MipA/OmpV family.</text>
</comment>
<dbReference type="GO" id="GO:0009279">
    <property type="term" value="C:cell outer membrane"/>
    <property type="evidence" value="ECO:0007669"/>
    <property type="project" value="UniProtKB-SubCell"/>
</dbReference>
<name>A0A3D9HXC4_9PROT</name>
<gene>
    <name evidence="6" type="ORF">DFP90_101950</name>
</gene>
<evidence type="ECO:0000256" key="1">
    <source>
        <dbReference type="ARBA" id="ARBA00004442"/>
    </source>
</evidence>
<keyword evidence="4" id="KW-0472">Membrane</keyword>